<accession>A0A080ZJA1</accession>
<evidence type="ECO:0000313" key="2">
    <source>
        <dbReference type="Proteomes" id="UP000028582"/>
    </source>
</evidence>
<reference evidence="1 2" key="1">
    <citation type="submission" date="2013-11" db="EMBL/GenBank/DDBJ databases">
        <title>The Genome Sequence of Phytophthora parasitica P1976.</title>
        <authorList>
            <consortium name="The Broad Institute Genomics Platform"/>
            <person name="Russ C."/>
            <person name="Tyler B."/>
            <person name="Panabieres F."/>
            <person name="Shan W."/>
            <person name="Tripathy S."/>
            <person name="Grunwald N."/>
            <person name="Machado M."/>
            <person name="Johnson C.S."/>
            <person name="Walker B."/>
            <person name="Young S."/>
            <person name="Zeng Q."/>
            <person name="Gargeya S."/>
            <person name="Fitzgerald M."/>
            <person name="Haas B."/>
            <person name="Abouelleil A."/>
            <person name="Allen A.W."/>
            <person name="Alvarado L."/>
            <person name="Arachchi H.M."/>
            <person name="Berlin A.M."/>
            <person name="Chapman S.B."/>
            <person name="Gainer-Dewar J."/>
            <person name="Goldberg J."/>
            <person name="Griggs A."/>
            <person name="Gujja S."/>
            <person name="Hansen M."/>
            <person name="Howarth C."/>
            <person name="Imamovic A."/>
            <person name="Ireland A."/>
            <person name="Larimer J."/>
            <person name="McCowan C."/>
            <person name="Murphy C."/>
            <person name="Pearson M."/>
            <person name="Poon T.W."/>
            <person name="Priest M."/>
            <person name="Roberts A."/>
            <person name="Saif S."/>
            <person name="Shea T."/>
            <person name="Sisk P."/>
            <person name="Sykes S."/>
            <person name="Wortman J."/>
            <person name="Nusbaum C."/>
            <person name="Birren B."/>
        </authorList>
    </citation>
    <scope>NUCLEOTIDE SEQUENCE [LARGE SCALE GENOMIC DNA]</scope>
    <source>
        <strain evidence="1 2">P1976</strain>
    </source>
</reference>
<sequence length="72" mass="8292">MVSWSAIDYATGFLLNDNFELSERIVRNILPRQFQDLSRKMAILKAWLKYGTIGQFESIGDESENACARHLI</sequence>
<organism evidence="1 2">
    <name type="scientific">Phytophthora nicotianae P1976</name>
    <dbReference type="NCBI Taxonomy" id="1317066"/>
    <lineage>
        <taxon>Eukaryota</taxon>
        <taxon>Sar</taxon>
        <taxon>Stramenopiles</taxon>
        <taxon>Oomycota</taxon>
        <taxon>Peronosporomycetes</taxon>
        <taxon>Peronosporales</taxon>
        <taxon>Peronosporaceae</taxon>
        <taxon>Phytophthora</taxon>
    </lineage>
</organism>
<dbReference type="EMBL" id="ANJA01002999">
    <property type="protein sequence ID" value="ETO66712.1"/>
    <property type="molecule type" value="Genomic_DNA"/>
</dbReference>
<comment type="caution">
    <text evidence="1">The sequence shown here is derived from an EMBL/GenBank/DDBJ whole genome shotgun (WGS) entry which is preliminary data.</text>
</comment>
<evidence type="ECO:0000313" key="1">
    <source>
        <dbReference type="EMBL" id="ETO66712.1"/>
    </source>
</evidence>
<protein>
    <submittedName>
        <fullName evidence="1">Uncharacterized protein</fullName>
    </submittedName>
</protein>
<gene>
    <name evidence="1" type="ORF">F444_16201</name>
</gene>
<dbReference type="AlphaFoldDB" id="A0A080ZJA1"/>
<dbReference type="Proteomes" id="UP000028582">
    <property type="component" value="Unassembled WGS sequence"/>
</dbReference>
<name>A0A080ZJA1_PHYNI</name>
<proteinExistence type="predicted"/>